<dbReference type="InterPro" id="IPR041698">
    <property type="entry name" value="Methyltransf_25"/>
</dbReference>
<gene>
    <name evidence="2" type="ORF">EJ065_7526</name>
</gene>
<reference evidence="2 3" key="1">
    <citation type="submission" date="2018-12" db="EMBL/GenBank/DDBJ databases">
        <title>Complete Genome Sequence of the Corallopyronin A producing Myxobacterium Corallococcus coralloides B035.</title>
        <authorList>
            <person name="Bouhired S.M."/>
            <person name="Rupp O."/>
            <person name="Blom J."/>
            <person name="Schaeberle T.F."/>
            <person name="Kehraus S."/>
            <person name="Schiefer A."/>
            <person name="Pfarr K."/>
            <person name="Goesmann A."/>
            <person name="Hoerauf A."/>
            <person name="Koenig G.M."/>
        </authorList>
    </citation>
    <scope>NUCLEOTIDE SEQUENCE [LARGE SCALE GENOMIC DNA]</scope>
    <source>
        <strain evidence="2 3">B035</strain>
    </source>
</reference>
<dbReference type="Proteomes" id="UP000288758">
    <property type="component" value="Chromosome"/>
</dbReference>
<dbReference type="GO" id="GO:0032259">
    <property type="term" value="P:methylation"/>
    <property type="evidence" value="ECO:0007669"/>
    <property type="project" value="UniProtKB-KW"/>
</dbReference>
<dbReference type="Gene3D" id="3.40.50.150">
    <property type="entry name" value="Vaccinia Virus protein VP39"/>
    <property type="match status" value="1"/>
</dbReference>
<keyword evidence="2" id="KW-0808">Transferase</keyword>
<organism evidence="2 3">
    <name type="scientific">Corallococcus coralloides</name>
    <name type="common">Myxococcus coralloides</name>
    <dbReference type="NCBI Taxonomy" id="184914"/>
    <lineage>
        <taxon>Bacteria</taxon>
        <taxon>Pseudomonadati</taxon>
        <taxon>Myxococcota</taxon>
        <taxon>Myxococcia</taxon>
        <taxon>Myxococcales</taxon>
        <taxon>Cystobacterineae</taxon>
        <taxon>Myxococcaceae</taxon>
        <taxon>Corallococcus</taxon>
    </lineage>
</organism>
<dbReference type="RefSeq" id="WP_128800095.1">
    <property type="nucleotide sequence ID" value="NZ_CP034669.1"/>
</dbReference>
<dbReference type="InterPro" id="IPR050447">
    <property type="entry name" value="Erg6_SMT_methyltransf"/>
</dbReference>
<dbReference type="InterPro" id="IPR029063">
    <property type="entry name" value="SAM-dependent_MTases_sf"/>
</dbReference>
<dbReference type="SUPFAM" id="SSF53335">
    <property type="entry name" value="S-adenosyl-L-methionine-dependent methyltransferases"/>
    <property type="match status" value="1"/>
</dbReference>
<evidence type="ECO:0000313" key="2">
    <source>
        <dbReference type="EMBL" id="QAT89048.1"/>
    </source>
</evidence>
<dbReference type="GO" id="GO:0008168">
    <property type="term" value="F:methyltransferase activity"/>
    <property type="evidence" value="ECO:0007669"/>
    <property type="project" value="UniProtKB-KW"/>
</dbReference>
<proteinExistence type="predicted"/>
<protein>
    <submittedName>
        <fullName evidence="2">Putative methyltransferase</fullName>
    </submittedName>
</protein>
<evidence type="ECO:0000259" key="1">
    <source>
        <dbReference type="Pfam" id="PF13649"/>
    </source>
</evidence>
<dbReference type="PANTHER" id="PTHR44068">
    <property type="entry name" value="ZGC:194242"/>
    <property type="match status" value="1"/>
</dbReference>
<dbReference type="Pfam" id="PF13649">
    <property type="entry name" value="Methyltransf_25"/>
    <property type="match status" value="1"/>
</dbReference>
<dbReference type="EMBL" id="CP034669">
    <property type="protein sequence ID" value="QAT89048.1"/>
    <property type="molecule type" value="Genomic_DNA"/>
</dbReference>
<dbReference type="CDD" id="cd02440">
    <property type="entry name" value="AdoMet_MTases"/>
    <property type="match status" value="1"/>
</dbReference>
<dbReference type="PANTHER" id="PTHR44068:SF11">
    <property type="entry name" value="GERANYL DIPHOSPHATE 2-C-METHYLTRANSFERASE"/>
    <property type="match status" value="1"/>
</dbReference>
<sequence>MKPLSAPTLTPSTALTRGREANEAVAPSSGPALLTPFDVRAYHEALAARGLARQGTRPRVYCHTGLVDRLPPPGTPGPELRERLRDSQEALLAELARAMGPFPDGGEVLDVGSVLGGSALYWAQEHRARVTAMVTVPTHLEQVRRFVHEAGMGAHVQVRQCTGEPPRTRECYDAVIAVENTCALPRSELLRGVHARLKPGGMLAIADCFWVRPNAVHPCENAWSRHLGSVNAFLADAREAGLELETHDDVSARAVGFWTLSSELRVHEHLARAPTDAHSLRAALSAVRAESRREHLWLQQGLLDGGLEYALLVLRREA</sequence>
<dbReference type="AlphaFoldDB" id="A0A410S4L8"/>
<accession>A0A410S4L8</accession>
<feature type="domain" description="Methyltransferase" evidence="1">
    <location>
        <begin position="108"/>
        <end position="201"/>
    </location>
</feature>
<evidence type="ECO:0000313" key="3">
    <source>
        <dbReference type="Proteomes" id="UP000288758"/>
    </source>
</evidence>
<name>A0A410S4L8_CORCK</name>
<keyword evidence="2" id="KW-0489">Methyltransferase</keyword>